<evidence type="ECO:0000313" key="2">
    <source>
        <dbReference type="Proteomes" id="UP000249819"/>
    </source>
</evidence>
<dbReference type="OrthoDB" id="1100725at2"/>
<sequence>MEKIYALIEKLQELRYSGADLQTISYYVQMLQAEVLHARNRQHQQSHEQQMQSTSGQIAVIMPARQEPFVTVPEPAVQTTTLPSNKPELTETDMPFKEMPVVAVQQTAVPENIISPQAATVTPVPEAPSVNHHFEPVSIPENIPAPVVPAPVTPQFVQENTPAPPAPVHPIYEPPVSTSPFVEETRNIVAPSVQPVTPEPVRPQYTQETPAPQPVPGFAAAAAPVAKEYKPAPTLFDQPAPAPSNGSSLNDRLAQQQVELGQKLGQQRIQDLRNAIGINDKYQFIGGLFNNDKDLYERSIKTINDFDTLQEADRWIQREIKILQGWQDEDPLVKHFYTLLRKRFS</sequence>
<name>A0A327WB37_9BACT</name>
<gene>
    <name evidence="1" type="ORF">CLV59_101117</name>
</gene>
<reference evidence="1 2" key="1">
    <citation type="submission" date="2018-06" db="EMBL/GenBank/DDBJ databases">
        <title>Genomic Encyclopedia of Archaeal and Bacterial Type Strains, Phase II (KMG-II): from individual species to whole genera.</title>
        <authorList>
            <person name="Goeker M."/>
        </authorList>
    </citation>
    <scope>NUCLEOTIDE SEQUENCE [LARGE SCALE GENOMIC DNA]</scope>
    <source>
        <strain evidence="1 2">DSM 29821</strain>
    </source>
</reference>
<proteinExistence type="predicted"/>
<dbReference type="Proteomes" id="UP000249819">
    <property type="component" value="Unassembled WGS sequence"/>
</dbReference>
<accession>A0A327WB37</accession>
<comment type="caution">
    <text evidence="1">The sequence shown here is derived from an EMBL/GenBank/DDBJ whole genome shotgun (WGS) entry which is preliminary data.</text>
</comment>
<dbReference type="EMBL" id="QLMA01000001">
    <property type="protein sequence ID" value="RAJ87368.1"/>
    <property type="molecule type" value="Genomic_DNA"/>
</dbReference>
<protein>
    <submittedName>
        <fullName evidence="1">Uncharacterized protein</fullName>
    </submittedName>
</protein>
<evidence type="ECO:0000313" key="1">
    <source>
        <dbReference type="EMBL" id="RAJ87368.1"/>
    </source>
</evidence>
<dbReference type="AlphaFoldDB" id="A0A327WB37"/>
<keyword evidence="2" id="KW-1185">Reference proteome</keyword>
<dbReference type="RefSeq" id="WP_111590068.1">
    <property type="nucleotide sequence ID" value="NZ_QLMA01000001.1"/>
</dbReference>
<organism evidence="1 2">
    <name type="scientific">Chitinophaga dinghuensis</name>
    <dbReference type="NCBI Taxonomy" id="1539050"/>
    <lineage>
        <taxon>Bacteria</taxon>
        <taxon>Pseudomonadati</taxon>
        <taxon>Bacteroidota</taxon>
        <taxon>Chitinophagia</taxon>
        <taxon>Chitinophagales</taxon>
        <taxon>Chitinophagaceae</taxon>
        <taxon>Chitinophaga</taxon>
    </lineage>
</organism>